<feature type="site" description="Transition state stabilizer" evidence="9">
    <location>
        <position position="27"/>
    </location>
</feature>
<dbReference type="GO" id="GO:0050518">
    <property type="term" value="F:2-C-methyl-D-erythritol 4-phosphate cytidylyltransferase activity"/>
    <property type="evidence" value="ECO:0007669"/>
    <property type="project" value="UniProtKB-UniRule"/>
</dbReference>
<evidence type="ECO:0000256" key="3">
    <source>
        <dbReference type="ARBA" id="ARBA00009789"/>
    </source>
</evidence>
<dbReference type="InterPro" id="IPR001228">
    <property type="entry name" value="IspD"/>
</dbReference>
<comment type="function">
    <text evidence="9">Catalyzes the formation of 4-diphosphocytidyl-2-C-methyl-D-erythritol from CTP and 2-C-methyl-D-erythritol 4-phosphate (MEP).</text>
</comment>
<dbReference type="GO" id="GO:0019288">
    <property type="term" value="P:isopentenyl diphosphate biosynthetic process, methylerythritol 4-phosphate pathway"/>
    <property type="evidence" value="ECO:0007669"/>
    <property type="project" value="UniProtKB-UniRule"/>
</dbReference>
<evidence type="ECO:0000256" key="9">
    <source>
        <dbReference type="HAMAP-Rule" id="MF_00108"/>
    </source>
</evidence>
<dbReference type="AlphaFoldDB" id="A0A0K6I8L6"/>
<evidence type="ECO:0000256" key="2">
    <source>
        <dbReference type="ARBA" id="ARBA00004787"/>
    </source>
</evidence>
<dbReference type="PANTHER" id="PTHR32125:SF4">
    <property type="entry name" value="2-C-METHYL-D-ERYTHRITOL 4-PHOSPHATE CYTIDYLYLTRANSFERASE, CHLOROPLASTIC"/>
    <property type="match status" value="1"/>
</dbReference>
<evidence type="ECO:0000256" key="1">
    <source>
        <dbReference type="ARBA" id="ARBA00001282"/>
    </source>
</evidence>
<comment type="catalytic activity">
    <reaction evidence="1 9">
        <text>2-C-methyl-D-erythritol 4-phosphate + CTP + H(+) = 4-CDP-2-C-methyl-D-erythritol + diphosphate</text>
        <dbReference type="Rhea" id="RHEA:13429"/>
        <dbReference type="ChEBI" id="CHEBI:15378"/>
        <dbReference type="ChEBI" id="CHEBI:33019"/>
        <dbReference type="ChEBI" id="CHEBI:37563"/>
        <dbReference type="ChEBI" id="CHEBI:57823"/>
        <dbReference type="ChEBI" id="CHEBI:58262"/>
        <dbReference type="EC" id="2.7.7.60"/>
    </reaction>
</comment>
<keyword evidence="8" id="KW-0511">Multifunctional enzyme</keyword>
<comment type="pathway">
    <text evidence="2 9">Isoprenoid biosynthesis; isopentenyl diphosphate biosynthesis via DXP pathway; isopentenyl diphosphate from 1-deoxy-D-xylulose 5-phosphate: step 2/6.</text>
</comment>
<keyword evidence="6 9" id="KW-0414">Isoprene biosynthesis</keyword>
<dbReference type="Pfam" id="PF01128">
    <property type="entry name" value="IspD"/>
    <property type="match status" value="1"/>
</dbReference>
<dbReference type="EMBL" id="CYHE01000013">
    <property type="protein sequence ID" value="CUA99470.1"/>
    <property type="molecule type" value="Genomic_DNA"/>
</dbReference>
<evidence type="ECO:0000313" key="11">
    <source>
        <dbReference type="Proteomes" id="UP000183900"/>
    </source>
</evidence>
<proteinExistence type="inferred from homology"/>
<evidence type="ECO:0000313" key="10">
    <source>
        <dbReference type="EMBL" id="CUA99470.1"/>
    </source>
</evidence>
<dbReference type="GO" id="GO:0016829">
    <property type="term" value="F:lyase activity"/>
    <property type="evidence" value="ECO:0007669"/>
    <property type="project" value="UniProtKB-KW"/>
</dbReference>
<dbReference type="Gene3D" id="3.90.550.10">
    <property type="entry name" value="Spore Coat Polysaccharide Biosynthesis Protein SpsA, Chain A"/>
    <property type="match status" value="1"/>
</dbReference>
<accession>A0A0K6I8L6</accession>
<comment type="similarity">
    <text evidence="3 9">Belongs to the IspD/TarI cytidylyltransferase family. IspD subfamily.</text>
</comment>
<keyword evidence="11" id="KW-1185">Reference proteome</keyword>
<evidence type="ECO:0000256" key="4">
    <source>
        <dbReference type="ARBA" id="ARBA00022679"/>
    </source>
</evidence>
<dbReference type="InterPro" id="IPR018294">
    <property type="entry name" value="ISPD_synthase_CS"/>
</dbReference>
<sequence length="248" mass="26512">MTRKTSALIVAAGRGTRLADPQDRCPKQYLALDDRPMLAWTLEAVLQSPHVADALVVIHADDAGLYEASLAAVQPAMRERILPPAIGGATRQASVHAGLEALACRPEKQLPAHVLVHDAARPFLMAVTLERMTAALQAGEQAVLAALPVHDTLKRAGPDGYATGTVDRSALWAAQTPQGFAFEALLGAHRKAAVLGQDHFTDDTSLAEWAGLRVQLVEGAAETFKVTTRADLDRARAMAVLLRRPQSE</sequence>
<evidence type="ECO:0000256" key="8">
    <source>
        <dbReference type="ARBA" id="ARBA00023268"/>
    </source>
</evidence>
<feature type="site" description="Positions MEP for the nucleophilic attack" evidence="9">
    <location>
        <position position="225"/>
    </location>
</feature>
<keyword evidence="5 9" id="KW-0548">Nucleotidyltransferase</keyword>
<evidence type="ECO:0000256" key="5">
    <source>
        <dbReference type="ARBA" id="ARBA00022695"/>
    </source>
</evidence>
<keyword evidence="7" id="KW-0456">Lyase</keyword>
<dbReference type="UniPathway" id="UPA00056">
    <property type="reaction ID" value="UER00093"/>
</dbReference>
<dbReference type="EC" id="2.7.7.60" evidence="9"/>
<evidence type="ECO:0000256" key="7">
    <source>
        <dbReference type="ARBA" id="ARBA00023239"/>
    </source>
</evidence>
<dbReference type="CDD" id="cd02516">
    <property type="entry name" value="CDP-ME_synthetase"/>
    <property type="match status" value="1"/>
</dbReference>
<reference evidence="11" key="1">
    <citation type="submission" date="2015-08" db="EMBL/GenBank/DDBJ databases">
        <authorList>
            <person name="Varghese N."/>
        </authorList>
    </citation>
    <scope>NUCLEOTIDE SEQUENCE [LARGE SCALE GENOMIC DNA]</scope>
    <source>
        <strain evidence="11">DSM 23407</strain>
    </source>
</reference>
<protein>
    <recommendedName>
        <fullName evidence="9">2-C-methyl-D-erythritol 4-phosphate cytidylyltransferase</fullName>
        <ecNumber evidence="9">2.7.7.60</ecNumber>
    </recommendedName>
    <alternativeName>
        <fullName evidence="9">4-diphosphocytidyl-2C-methyl-D-erythritol synthase</fullName>
    </alternativeName>
    <alternativeName>
        <fullName evidence="9">MEP cytidylyltransferase</fullName>
        <shortName evidence="9">MCT</shortName>
    </alternativeName>
</protein>
<dbReference type="InterPro" id="IPR050088">
    <property type="entry name" value="IspD/TarI_cytidylyltransf_bact"/>
</dbReference>
<feature type="site" description="Positions MEP for the nucleophilic attack" evidence="9">
    <location>
        <position position="168"/>
    </location>
</feature>
<dbReference type="NCBIfam" id="TIGR00453">
    <property type="entry name" value="ispD"/>
    <property type="match status" value="1"/>
</dbReference>
<dbReference type="PROSITE" id="PS01295">
    <property type="entry name" value="ISPD"/>
    <property type="match status" value="1"/>
</dbReference>
<dbReference type="HAMAP" id="MF_00108">
    <property type="entry name" value="IspD"/>
    <property type="match status" value="1"/>
</dbReference>
<name>A0A0K6I8L6_9HYPH</name>
<keyword evidence="4 9" id="KW-0808">Transferase</keyword>
<dbReference type="RefSeq" id="WP_341860388.1">
    <property type="nucleotide sequence ID" value="NZ_CYHE01000013.1"/>
</dbReference>
<gene>
    <name evidence="9" type="primary">ispD</name>
    <name evidence="10" type="ORF">Ga0061067_11339</name>
</gene>
<dbReference type="InterPro" id="IPR034683">
    <property type="entry name" value="IspD/TarI"/>
</dbReference>
<organism evidence="10 11">
    <name type="scientific">Pannonibacter indicus</name>
    <dbReference type="NCBI Taxonomy" id="466044"/>
    <lineage>
        <taxon>Bacteria</taxon>
        <taxon>Pseudomonadati</taxon>
        <taxon>Pseudomonadota</taxon>
        <taxon>Alphaproteobacteria</taxon>
        <taxon>Hyphomicrobiales</taxon>
        <taxon>Stappiaceae</taxon>
        <taxon>Pannonibacter</taxon>
    </lineage>
</organism>
<dbReference type="PANTHER" id="PTHR32125">
    <property type="entry name" value="2-C-METHYL-D-ERYTHRITOL 4-PHOSPHATE CYTIDYLYLTRANSFERASE, CHLOROPLASTIC"/>
    <property type="match status" value="1"/>
</dbReference>
<dbReference type="Proteomes" id="UP000183900">
    <property type="component" value="Unassembled WGS sequence"/>
</dbReference>
<dbReference type="SUPFAM" id="SSF53448">
    <property type="entry name" value="Nucleotide-diphospho-sugar transferases"/>
    <property type="match status" value="1"/>
</dbReference>
<dbReference type="InterPro" id="IPR029044">
    <property type="entry name" value="Nucleotide-diphossugar_trans"/>
</dbReference>
<feature type="site" description="Transition state stabilizer" evidence="9">
    <location>
        <position position="17"/>
    </location>
</feature>
<evidence type="ECO:0000256" key="6">
    <source>
        <dbReference type="ARBA" id="ARBA00023229"/>
    </source>
</evidence>
<dbReference type="FunFam" id="3.90.550.10:FF:000003">
    <property type="entry name" value="2-C-methyl-D-erythritol 4-phosphate cytidylyltransferase"/>
    <property type="match status" value="1"/>
</dbReference>